<reference evidence="9 10" key="1">
    <citation type="submission" date="2019-07" db="EMBL/GenBank/DDBJ databases">
        <title>Litoreibacter alkalisoli sp. nov., isolated from saline-alkaline soil.</title>
        <authorList>
            <person name="Wang S."/>
            <person name="Xu L."/>
            <person name="Xing Y.-T."/>
            <person name="Sun J.-Q."/>
        </authorList>
    </citation>
    <scope>NUCLEOTIDE SEQUENCE [LARGE SCALE GENOMIC DNA]</scope>
    <source>
        <strain evidence="9 10">LN3S51</strain>
    </source>
</reference>
<keyword evidence="5 7" id="KW-0472">Membrane</keyword>
<evidence type="ECO:0000256" key="7">
    <source>
        <dbReference type="SAM" id="Phobius"/>
    </source>
</evidence>
<dbReference type="AlphaFoldDB" id="A0A5B8IVV7"/>
<sequence length="530" mass="58536">MAYSSAAFQKVESHRMNFDLNYYTSIFWRRFPYFIAVVSLFTCLGFVTAMVLPPEYEANARLLVESPQIPDELASSTVRTNPQEQLQIIEQRLMTRANLLEIARELDVFESSSETGSPASATEIVDSMRARTRFQRQSGRDAATLLGISFRASSATAAAAVANELVTRVLQSNVEMRTNQAASTLDFFRQEVNRLSAELNTKSDEILAFKSAHAQALPQDESYLRDRQSSVSSTLGQIDREMGILNDQKVRLIEIFEQTGRLSVDESQLSPEERALNAARSQLDEALLVYSANHPRVKMLEARIGQLEQQFESSGASSSDGKRTLLDAQVAEIDTRLDALRDLKETNEAELTRINGLLAELPKNGIELEALERDYENIQLRYNSASARLSQAETGERIEATSQGQRITVIEQATVPTTPTKPNRAAIAAAGVGAGIAAGLGLILLLELLNKAIRRPIELTDKLGITPIAVLPYVPTSAETSRKRWSSLVIAAVLLLLLPVALFMIHSYVFPLDELIEKALNKFGFSLLGS</sequence>
<feature type="transmembrane region" description="Helical" evidence="7">
    <location>
        <begin position="31"/>
        <end position="52"/>
    </location>
</feature>
<dbReference type="EMBL" id="CP042261">
    <property type="protein sequence ID" value="QDY69764.1"/>
    <property type="molecule type" value="Genomic_DNA"/>
</dbReference>
<evidence type="ECO:0000256" key="2">
    <source>
        <dbReference type="ARBA" id="ARBA00022475"/>
    </source>
</evidence>
<feature type="transmembrane region" description="Helical" evidence="7">
    <location>
        <begin position="425"/>
        <end position="446"/>
    </location>
</feature>
<evidence type="ECO:0000256" key="6">
    <source>
        <dbReference type="SAM" id="Coils"/>
    </source>
</evidence>
<feature type="domain" description="Polysaccharide chain length determinant N-terminal" evidence="8">
    <location>
        <begin position="17"/>
        <end position="94"/>
    </location>
</feature>
<accession>A0A5B8IVV7</accession>
<dbReference type="GO" id="GO:0005886">
    <property type="term" value="C:plasma membrane"/>
    <property type="evidence" value="ECO:0007669"/>
    <property type="project" value="UniProtKB-SubCell"/>
</dbReference>
<proteinExistence type="predicted"/>
<dbReference type="KEGG" id="lit:FPZ52_09115"/>
<keyword evidence="4 7" id="KW-1133">Transmembrane helix</keyword>
<comment type="subcellular location">
    <subcellularLocation>
        <location evidence="1">Cell membrane</location>
        <topology evidence="1">Multi-pass membrane protein</topology>
    </subcellularLocation>
</comment>
<keyword evidence="3 7" id="KW-0812">Transmembrane</keyword>
<evidence type="ECO:0000256" key="4">
    <source>
        <dbReference type="ARBA" id="ARBA00022989"/>
    </source>
</evidence>
<evidence type="ECO:0000256" key="3">
    <source>
        <dbReference type="ARBA" id="ARBA00022692"/>
    </source>
</evidence>
<dbReference type="PANTHER" id="PTHR32309">
    <property type="entry name" value="TYROSINE-PROTEIN KINASE"/>
    <property type="match status" value="1"/>
</dbReference>
<evidence type="ECO:0000313" key="9">
    <source>
        <dbReference type="EMBL" id="QDY69764.1"/>
    </source>
</evidence>
<keyword evidence="6" id="KW-0175">Coiled coil</keyword>
<organism evidence="9 10">
    <name type="scientific">Qingshengfaniella alkalisoli</name>
    <dbReference type="NCBI Taxonomy" id="2599296"/>
    <lineage>
        <taxon>Bacteria</taxon>
        <taxon>Pseudomonadati</taxon>
        <taxon>Pseudomonadota</taxon>
        <taxon>Alphaproteobacteria</taxon>
        <taxon>Rhodobacterales</taxon>
        <taxon>Paracoccaceae</taxon>
        <taxon>Qingshengfaniella</taxon>
    </lineage>
</organism>
<protein>
    <submittedName>
        <fullName evidence="9">Lipopolysaccharide biosynthesis</fullName>
    </submittedName>
</protein>
<evidence type="ECO:0000256" key="5">
    <source>
        <dbReference type="ARBA" id="ARBA00023136"/>
    </source>
</evidence>
<keyword evidence="2" id="KW-1003">Cell membrane</keyword>
<evidence type="ECO:0000256" key="1">
    <source>
        <dbReference type="ARBA" id="ARBA00004651"/>
    </source>
</evidence>
<dbReference type="Pfam" id="PF02706">
    <property type="entry name" value="Wzz"/>
    <property type="match status" value="1"/>
</dbReference>
<evidence type="ECO:0000259" key="8">
    <source>
        <dbReference type="Pfam" id="PF02706"/>
    </source>
</evidence>
<gene>
    <name evidence="9" type="ORF">FPZ52_09115</name>
</gene>
<dbReference type="InterPro" id="IPR050445">
    <property type="entry name" value="Bact_polysacc_biosynth/exp"/>
</dbReference>
<evidence type="ECO:0000313" key="10">
    <source>
        <dbReference type="Proteomes" id="UP000318483"/>
    </source>
</evidence>
<dbReference type="InterPro" id="IPR003856">
    <property type="entry name" value="LPS_length_determ_N"/>
</dbReference>
<keyword evidence="10" id="KW-1185">Reference proteome</keyword>
<name>A0A5B8IVV7_9RHOB</name>
<dbReference type="PANTHER" id="PTHR32309:SF31">
    <property type="entry name" value="CAPSULAR EXOPOLYSACCHARIDE FAMILY"/>
    <property type="match status" value="1"/>
</dbReference>
<feature type="transmembrane region" description="Helical" evidence="7">
    <location>
        <begin position="488"/>
        <end position="510"/>
    </location>
</feature>
<dbReference type="Proteomes" id="UP000318483">
    <property type="component" value="Chromosome"/>
</dbReference>
<feature type="coiled-coil region" evidence="6">
    <location>
        <begin position="340"/>
        <end position="388"/>
    </location>
</feature>
<dbReference type="OrthoDB" id="8114194at2"/>